<evidence type="ECO:0000313" key="7">
    <source>
        <dbReference type="Proteomes" id="UP000297635"/>
    </source>
</evidence>
<dbReference type="Pfam" id="PF08281">
    <property type="entry name" value="Sigma70_r4_2"/>
    <property type="match status" value="1"/>
</dbReference>
<dbReference type="EMBL" id="SJSA01000002">
    <property type="protein sequence ID" value="TGG36782.1"/>
    <property type="molecule type" value="Genomic_DNA"/>
</dbReference>
<dbReference type="CDD" id="cd06171">
    <property type="entry name" value="Sigma70_r4"/>
    <property type="match status" value="1"/>
</dbReference>
<evidence type="ECO:0000256" key="3">
    <source>
        <dbReference type="ARBA" id="ARBA00023082"/>
    </source>
</evidence>
<proteinExistence type="inferred from homology"/>
<evidence type="ECO:0000256" key="1">
    <source>
        <dbReference type="ARBA" id="ARBA00010641"/>
    </source>
</evidence>
<dbReference type="PANTHER" id="PTHR43133:SF46">
    <property type="entry name" value="RNA POLYMERASE SIGMA-70 FACTOR ECF SUBFAMILY"/>
    <property type="match status" value="1"/>
</dbReference>
<keyword evidence="7" id="KW-1185">Reference proteome</keyword>
<dbReference type="InterPro" id="IPR013325">
    <property type="entry name" value="RNA_pol_sigma_r2"/>
</dbReference>
<dbReference type="SUPFAM" id="SSF88659">
    <property type="entry name" value="Sigma3 and sigma4 domains of RNA polymerase sigma factors"/>
    <property type="match status" value="1"/>
</dbReference>
<evidence type="ECO:0000259" key="5">
    <source>
        <dbReference type="Pfam" id="PF08281"/>
    </source>
</evidence>
<dbReference type="InterPro" id="IPR013249">
    <property type="entry name" value="RNA_pol_sigma70_r4_t2"/>
</dbReference>
<dbReference type="SUPFAM" id="SSF88946">
    <property type="entry name" value="Sigma2 domain of RNA polymerase sigma factors"/>
    <property type="match status" value="1"/>
</dbReference>
<name>A0A4Z0V0Z2_9BACT</name>
<dbReference type="Proteomes" id="UP000297635">
    <property type="component" value="Unassembled WGS sequence"/>
</dbReference>
<evidence type="ECO:0000256" key="2">
    <source>
        <dbReference type="ARBA" id="ARBA00023015"/>
    </source>
</evidence>
<dbReference type="InterPro" id="IPR013324">
    <property type="entry name" value="RNA_pol_sigma_r3/r4-like"/>
</dbReference>
<evidence type="ECO:0000256" key="4">
    <source>
        <dbReference type="ARBA" id="ARBA00023163"/>
    </source>
</evidence>
<reference evidence="6 7" key="1">
    <citation type="submission" date="2019-02" db="EMBL/GenBank/DDBJ databases">
        <title>Isolation and identification of novel species under the genus Muribaculum.</title>
        <authorList>
            <person name="Miyake S."/>
            <person name="Ding Y."/>
            <person name="Low A."/>
            <person name="Soh M."/>
            <person name="Seedorf H."/>
        </authorList>
    </citation>
    <scope>NUCLEOTIDE SEQUENCE [LARGE SCALE GENOMIC DNA]</scope>
    <source>
        <strain evidence="6 7">TLL-A3</strain>
    </source>
</reference>
<comment type="caution">
    <text evidence="6">The sequence shown here is derived from an EMBL/GenBank/DDBJ whole genome shotgun (WGS) entry which is preliminary data.</text>
</comment>
<dbReference type="GO" id="GO:0003677">
    <property type="term" value="F:DNA binding"/>
    <property type="evidence" value="ECO:0007669"/>
    <property type="project" value="InterPro"/>
</dbReference>
<dbReference type="Gene3D" id="1.10.1740.10">
    <property type="match status" value="1"/>
</dbReference>
<evidence type="ECO:0000313" key="6">
    <source>
        <dbReference type="EMBL" id="TGG36782.1"/>
    </source>
</evidence>
<dbReference type="InterPro" id="IPR039425">
    <property type="entry name" value="RNA_pol_sigma-70-like"/>
</dbReference>
<dbReference type="GO" id="GO:0016987">
    <property type="term" value="F:sigma factor activity"/>
    <property type="evidence" value="ECO:0007669"/>
    <property type="project" value="UniProtKB-KW"/>
</dbReference>
<dbReference type="GO" id="GO:0006352">
    <property type="term" value="P:DNA-templated transcription initiation"/>
    <property type="evidence" value="ECO:0007669"/>
    <property type="project" value="InterPro"/>
</dbReference>
<dbReference type="NCBIfam" id="TIGR02937">
    <property type="entry name" value="sigma70-ECF"/>
    <property type="match status" value="1"/>
</dbReference>
<dbReference type="PANTHER" id="PTHR43133">
    <property type="entry name" value="RNA POLYMERASE ECF-TYPE SIGMA FACTO"/>
    <property type="match status" value="1"/>
</dbReference>
<sequence>MCNVFNYDHIYKSFRSGKLEPFYENLYPGLLVYASRQLGDELSYLAEDCVQDAVMDSFNERHRLGNSMAWYSYMLKSIFHSSVSLVRKNNSRNNYLDSGVAEQATPDLDVAILEQEALDMLYQAIETLPQKYRVILRMSFVEGLRNAEIAKRLGIAEITVKKQKAQMLAMLRDKLQLPPHYIFLIIKLLHLYTIIICDMVEHRCLNIS</sequence>
<organism evidence="6 7">
    <name type="scientific">Duncaniella freteri</name>
    <dbReference type="NCBI Taxonomy" id="2530391"/>
    <lineage>
        <taxon>Bacteria</taxon>
        <taxon>Pseudomonadati</taxon>
        <taxon>Bacteroidota</taxon>
        <taxon>Bacteroidia</taxon>
        <taxon>Bacteroidales</taxon>
        <taxon>Muribaculaceae</taxon>
        <taxon>Duncaniella</taxon>
    </lineage>
</organism>
<keyword evidence="3" id="KW-0731">Sigma factor</keyword>
<dbReference type="AlphaFoldDB" id="A0A4Z0V0Z2"/>
<accession>A0A4Z0V0Z2</accession>
<comment type="similarity">
    <text evidence="1">Belongs to the sigma-70 factor family. ECF subfamily.</text>
</comment>
<gene>
    <name evidence="6" type="ORF">EZ315_13190</name>
</gene>
<feature type="domain" description="RNA polymerase sigma factor 70 region 4 type 2" evidence="5">
    <location>
        <begin position="119"/>
        <end position="165"/>
    </location>
</feature>
<dbReference type="InterPro" id="IPR014284">
    <property type="entry name" value="RNA_pol_sigma-70_dom"/>
</dbReference>
<keyword evidence="4" id="KW-0804">Transcription</keyword>
<dbReference type="Gene3D" id="1.10.10.10">
    <property type="entry name" value="Winged helix-like DNA-binding domain superfamily/Winged helix DNA-binding domain"/>
    <property type="match status" value="1"/>
</dbReference>
<protein>
    <submittedName>
        <fullName evidence="6">Sigma-70 family RNA polymerase sigma factor</fullName>
    </submittedName>
</protein>
<keyword evidence="2" id="KW-0805">Transcription regulation</keyword>
<dbReference type="InterPro" id="IPR036388">
    <property type="entry name" value="WH-like_DNA-bd_sf"/>
</dbReference>